<name>A0A9P0ZCB7_CUSEU</name>
<dbReference type="Proteomes" id="UP001152484">
    <property type="component" value="Unassembled WGS sequence"/>
</dbReference>
<evidence type="ECO:0000313" key="1">
    <source>
        <dbReference type="EMBL" id="CAH9094750.1"/>
    </source>
</evidence>
<dbReference type="AlphaFoldDB" id="A0A9P0ZCB7"/>
<proteinExistence type="predicted"/>
<protein>
    <submittedName>
        <fullName evidence="1">Uncharacterized protein</fullName>
    </submittedName>
</protein>
<evidence type="ECO:0000313" key="2">
    <source>
        <dbReference type="Proteomes" id="UP001152484"/>
    </source>
</evidence>
<accession>A0A9P0ZCB7</accession>
<gene>
    <name evidence="1" type="ORF">CEURO_LOCUS12883</name>
</gene>
<keyword evidence="2" id="KW-1185">Reference proteome</keyword>
<sequence>MKLSSTLQREDCSQYIRYTLKNYEDNFATTITLRTCSDYSTLIPPIFLEIKRLTHLNKKSSSWKIYCHIPHPTSKLQSSSVLQHFENLIYTSFVKKQRWRKLILIQTLLEKEGTSQTNWSKVKW</sequence>
<reference evidence="1" key="1">
    <citation type="submission" date="2022-07" db="EMBL/GenBank/DDBJ databases">
        <authorList>
            <person name="Macas J."/>
            <person name="Novak P."/>
            <person name="Neumann P."/>
        </authorList>
    </citation>
    <scope>NUCLEOTIDE SEQUENCE</scope>
</reference>
<comment type="caution">
    <text evidence="1">The sequence shown here is derived from an EMBL/GenBank/DDBJ whole genome shotgun (WGS) entry which is preliminary data.</text>
</comment>
<dbReference type="EMBL" id="CAMAPE010000031">
    <property type="protein sequence ID" value="CAH9094750.1"/>
    <property type="molecule type" value="Genomic_DNA"/>
</dbReference>
<organism evidence="1 2">
    <name type="scientific">Cuscuta europaea</name>
    <name type="common">European dodder</name>
    <dbReference type="NCBI Taxonomy" id="41803"/>
    <lineage>
        <taxon>Eukaryota</taxon>
        <taxon>Viridiplantae</taxon>
        <taxon>Streptophyta</taxon>
        <taxon>Embryophyta</taxon>
        <taxon>Tracheophyta</taxon>
        <taxon>Spermatophyta</taxon>
        <taxon>Magnoliopsida</taxon>
        <taxon>eudicotyledons</taxon>
        <taxon>Gunneridae</taxon>
        <taxon>Pentapetalae</taxon>
        <taxon>asterids</taxon>
        <taxon>lamiids</taxon>
        <taxon>Solanales</taxon>
        <taxon>Convolvulaceae</taxon>
        <taxon>Cuscuteae</taxon>
        <taxon>Cuscuta</taxon>
        <taxon>Cuscuta subgen. Cuscuta</taxon>
    </lineage>
</organism>